<evidence type="ECO:0000313" key="3">
    <source>
        <dbReference type="EMBL" id="GAA2107238.1"/>
    </source>
</evidence>
<sequence length="230" mass="24219">MSDIERLLADAARSTEVGPSAETIEADVQRGRAGLARKRRTRLIASSVGATLAAGVLAGSALVWTDAVDTDPAGPADAGRDRVTGPAQPGDSPTRQSTGVSLVAWSGEQPDGFIVDKVPDGWFVQGSNEFSLTIAPDGDTTHPDNFVGKLVVTVYSKSEQKKLPDDGTPVQVGEWPGVVTHRDQAVLHYQDDNGNWVHIQAPARLGWSDRQLADFGETVAVTDAAKPGIG</sequence>
<keyword evidence="2" id="KW-1133">Transmembrane helix</keyword>
<evidence type="ECO:0000256" key="2">
    <source>
        <dbReference type="SAM" id="Phobius"/>
    </source>
</evidence>
<gene>
    <name evidence="3" type="ORF">GCM10009802_02130</name>
</gene>
<evidence type="ECO:0000313" key="4">
    <source>
        <dbReference type="Proteomes" id="UP001500443"/>
    </source>
</evidence>
<dbReference type="Proteomes" id="UP001500443">
    <property type="component" value="Unassembled WGS sequence"/>
</dbReference>
<feature type="region of interest" description="Disordered" evidence="1">
    <location>
        <begin position="1"/>
        <end position="32"/>
    </location>
</feature>
<dbReference type="EMBL" id="BAAAPF010000002">
    <property type="protein sequence ID" value="GAA2107238.1"/>
    <property type="molecule type" value="Genomic_DNA"/>
</dbReference>
<organism evidence="3 4">
    <name type="scientific">Streptomyces synnematoformans</name>
    <dbReference type="NCBI Taxonomy" id="415721"/>
    <lineage>
        <taxon>Bacteria</taxon>
        <taxon>Bacillati</taxon>
        <taxon>Actinomycetota</taxon>
        <taxon>Actinomycetes</taxon>
        <taxon>Kitasatosporales</taxon>
        <taxon>Streptomycetaceae</taxon>
        <taxon>Streptomyces</taxon>
    </lineage>
</organism>
<keyword evidence="4" id="KW-1185">Reference proteome</keyword>
<keyword evidence="2" id="KW-0472">Membrane</keyword>
<evidence type="ECO:0000256" key="1">
    <source>
        <dbReference type="SAM" id="MobiDB-lite"/>
    </source>
</evidence>
<dbReference type="RefSeq" id="WP_344286827.1">
    <property type="nucleotide sequence ID" value="NZ_BAAAPF010000002.1"/>
</dbReference>
<proteinExistence type="predicted"/>
<keyword evidence="2" id="KW-0812">Transmembrane</keyword>
<feature type="transmembrane region" description="Helical" evidence="2">
    <location>
        <begin position="43"/>
        <end position="64"/>
    </location>
</feature>
<comment type="caution">
    <text evidence="3">The sequence shown here is derived from an EMBL/GenBank/DDBJ whole genome shotgun (WGS) entry which is preliminary data.</text>
</comment>
<name>A0ABP5IVE4_9ACTN</name>
<protein>
    <submittedName>
        <fullName evidence="3">Uncharacterized protein</fullName>
    </submittedName>
</protein>
<reference evidence="4" key="1">
    <citation type="journal article" date="2019" name="Int. J. Syst. Evol. Microbiol.">
        <title>The Global Catalogue of Microorganisms (GCM) 10K type strain sequencing project: providing services to taxonomists for standard genome sequencing and annotation.</title>
        <authorList>
            <consortium name="The Broad Institute Genomics Platform"/>
            <consortium name="The Broad Institute Genome Sequencing Center for Infectious Disease"/>
            <person name="Wu L."/>
            <person name="Ma J."/>
        </authorList>
    </citation>
    <scope>NUCLEOTIDE SEQUENCE [LARGE SCALE GENOMIC DNA]</scope>
    <source>
        <strain evidence="4">JCM 15481</strain>
    </source>
</reference>
<feature type="region of interest" description="Disordered" evidence="1">
    <location>
        <begin position="72"/>
        <end position="99"/>
    </location>
</feature>
<accession>A0ABP5IVE4</accession>